<proteinExistence type="predicted"/>
<dbReference type="EMBL" id="CABM01000050">
    <property type="protein sequence ID" value="CBH98283.1"/>
    <property type="molecule type" value="Genomic_DNA"/>
</dbReference>
<dbReference type="AlphaFoldDB" id="E6PTM6"/>
<gene>
    <name evidence="1" type="ORF">CARN2_3759</name>
</gene>
<protein>
    <submittedName>
        <fullName evidence="1">Uncharacterized protein</fullName>
    </submittedName>
</protein>
<organism evidence="1">
    <name type="scientific">mine drainage metagenome</name>
    <dbReference type="NCBI Taxonomy" id="410659"/>
    <lineage>
        <taxon>unclassified sequences</taxon>
        <taxon>metagenomes</taxon>
        <taxon>ecological metagenomes</taxon>
    </lineage>
</organism>
<name>E6PTM6_9ZZZZ</name>
<sequence length="33" mass="3819">MKLHGDIRSDTNYFKSDAVNNLMNEAKLNIDHN</sequence>
<evidence type="ECO:0000313" key="1">
    <source>
        <dbReference type="EMBL" id="CBH98283.1"/>
    </source>
</evidence>
<reference evidence="1" key="1">
    <citation type="submission" date="2009-10" db="EMBL/GenBank/DDBJ databases">
        <title>Diversity of trophic interactions inside an arsenic-rich microbial ecosystem.</title>
        <authorList>
            <person name="Bertin P.N."/>
            <person name="Heinrich-Salmeron A."/>
            <person name="Pelletier E."/>
            <person name="Goulhen-Chollet F."/>
            <person name="Arsene-Ploetze F."/>
            <person name="Gallien S."/>
            <person name="Calteau A."/>
            <person name="Vallenet D."/>
            <person name="Casiot C."/>
            <person name="Chane-Woon-Ming B."/>
            <person name="Giloteaux L."/>
            <person name="Barakat M."/>
            <person name="Bonnefoy V."/>
            <person name="Bruneel O."/>
            <person name="Chandler M."/>
            <person name="Cleiss J."/>
            <person name="Duran R."/>
            <person name="Elbaz-Poulichet F."/>
            <person name="Fonknechten N."/>
            <person name="Lauga B."/>
            <person name="Mornico D."/>
            <person name="Ortet P."/>
            <person name="Schaeffer C."/>
            <person name="Siguier P."/>
            <person name="Alexander Thil Smith A."/>
            <person name="Van Dorsselaer A."/>
            <person name="Weissenbach J."/>
            <person name="Medigue C."/>
            <person name="Le Paslier D."/>
        </authorList>
    </citation>
    <scope>NUCLEOTIDE SEQUENCE</scope>
</reference>
<accession>E6PTM6</accession>
<comment type="caution">
    <text evidence="1">The sequence shown here is derived from an EMBL/GenBank/DDBJ whole genome shotgun (WGS) entry which is preliminary data.</text>
</comment>